<dbReference type="EMBL" id="JAHHHD010000015">
    <property type="protein sequence ID" value="MBW4659798.1"/>
    <property type="molecule type" value="Genomic_DNA"/>
</dbReference>
<protein>
    <submittedName>
        <fullName evidence="8">Type II toxin-antitoxin system HicA family toxin</fullName>
    </submittedName>
</protein>
<dbReference type="GO" id="GO:0004519">
    <property type="term" value="F:endonuclease activity"/>
    <property type="evidence" value="ECO:0007669"/>
    <property type="project" value="UniProtKB-KW"/>
</dbReference>
<dbReference type="SUPFAM" id="SSF54786">
    <property type="entry name" value="YcfA/nrd intein domain"/>
    <property type="match status" value="1"/>
</dbReference>
<organism evidence="8 9">
    <name type="scientific">Drouetiella hepatica Uher 2000/2452</name>
    <dbReference type="NCBI Taxonomy" id="904376"/>
    <lineage>
        <taxon>Bacteria</taxon>
        <taxon>Bacillati</taxon>
        <taxon>Cyanobacteriota</taxon>
        <taxon>Cyanophyceae</taxon>
        <taxon>Oculatellales</taxon>
        <taxon>Oculatellaceae</taxon>
        <taxon>Drouetiella</taxon>
    </lineage>
</organism>
<reference evidence="8" key="1">
    <citation type="submission" date="2021-05" db="EMBL/GenBank/DDBJ databases">
        <authorList>
            <person name="Pietrasiak N."/>
            <person name="Ward R."/>
            <person name="Stajich J.E."/>
            <person name="Kurbessoian T."/>
        </authorList>
    </citation>
    <scope>NUCLEOTIDE SEQUENCE</scope>
    <source>
        <strain evidence="8">UHER 2000/2452</strain>
    </source>
</reference>
<evidence type="ECO:0000256" key="1">
    <source>
        <dbReference type="ARBA" id="ARBA00006620"/>
    </source>
</evidence>
<proteinExistence type="inferred from homology"/>
<sequence length="74" mass="8791">MTRDRRMNVDQVEAILRRYGFTLVSQKGSHRKWRNSERQLQVIVPYHKGRDLPMGTLRNIMTTADISTSEWKTE</sequence>
<keyword evidence="6" id="KW-0694">RNA-binding</keyword>
<dbReference type="GO" id="GO:0016787">
    <property type="term" value="F:hydrolase activity"/>
    <property type="evidence" value="ECO:0007669"/>
    <property type="project" value="UniProtKB-KW"/>
</dbReference>
<evidence type="ECO:0000256" key="7">
    <source>
        <dbReference type="ARBA" id="ARBA00023016"/>
    </source>
</evidence>
<name>A0A951UPG7_9CYAN</name>
<dbReference type="Proteomes" id="UP000757435">
    <property type="component" value="Unassembled WGS sequence"/>
</dbReference>
<evidence type="ECO:0000256" key="4">
    <source>
        <dbReference type="ARBA" id="ARBA00022759"/>
    </source>
</evidence>
<comment type="caution">
    <text evidence="8">The sequence shown here is derived from an EMBL/GenBank/DDBJ whole genome shotgun (WGS) entry which is preliminary data.</text>
</comment>
<evidence type="ECO:0000256" key="5">
    <source>
        <dbReference type="ARBA" id="ARBA00022801"/>
    </source>
</evidence>
<keyword evidence="5" id="KW-0378">Hydrolase</keyword>
<reference evidence="8" key="2">
    <citation type="journal article" date="2022" name="Microbiol. Resour. Announc.">
        <title>Metagenome Sequencing to Explore Phylogenomics of Terrestrial Cyanobacteria.</title>
        <authorList>
            <person name="Ward R.D."/>
            <person name="Stajich J.E."/>
            <person name="Johansen J.R."/>
            <person name="Huntemann M."/>
            <person name="Clum A."/>
            <person name="Foster B."/>
            <person name="Foster B."/>
            <person name="Roux S."/>
            <person name="Palaniappan K."/>
            <person name="Varghese N."/>
            <person name="Mukherjee S."/>
            <person name="Reddy T.B.K."/>
            <person name="Daum C."/>
            <person name="Copeland A."/>
            <person name="Chen I.A."/>
            <person name="Ivanova N.N."/>
            <person name="Kyrpides N.C."/>
            <person name="Shapiro N."/>
            <person name="Eloe-Fadrosh E.A."/>
            <person name="Pietrasiak N."/>
        </authorList>
    </citation>
    <scope>NUCLEOTIDE SEQUENCE</scope>
    <source>
        <strain evidence="8">UHER 2000/2452</strain>
    </source>
</reference>
<dbReference type="Pfam" id="PF07927">
    <property type="entry name" value="HicA_toxin"/>
    <property type="match status" value="1"/>
</dbReference>
<keyword evidence="7" id="KW-0346">Stress response</keyword>
<dbReference type="GO" id="GO:0003729">
    <property type="term" value="F:mRNA binding"/>
    <property type="evidence" value="ECO:0007669"/>
    <property type="project" value="InterPro"/>
</dbReference>
<accession>A0A951UPG7</accession>
<keyword evidence="2" id="KW-1277">Toxin-antitoxin system</keyword>
<keyword evidence="3" id="KW-0540">Nuclease</keyword>
<dbReference type="AlphaFoldDB" id="A0A951UPG7"/>
<dbReference type="InterPro" id="IPR012933">
    <property type="entry name" value="HicA_mRNA_interferase"/>
</dbReference>
<comment type="similarity">
    <text evidence="1">Belongs to the HicA mRNA interferase family.</text>
</comment>
<dbReference type="InterPro" id="IPR038570">
    <property type="entry name" value="HicA_sf"/>
</dbReference>
<gene>
    <name evidence="8" type="ORF">KME15_14065</name>
</gene>
<evidence type="ECO:0000313" key="8">
    <source>
        <dbReference type="EMBL" id="MBW4659798.1"/>
    </source>
</evidence>
<keyword evidence="4" id="KW-0255">Endonuclease</keyword>
<dbReference type="Gene3D" id="3.30.920.30">
    <property type="entry name" value="Hypothetical protein"/>
    <property type="match status" value="1"/>
</dbReference>
<evidence type="ECO:0000256" key="3">
    <source>
        <dbReference type="ARBA" id="ARBA00022722"/>
    </source>
</evidence>
<evidence type="ECO:0000256" key="2">
    <source>
        <dbReference type="ARBA" id="ARBA00022649"/>
    </source>
</evidence>
<evidence type="ECO:0000256" key="6">
    <source>
        <dbReference type="ARBA" id="ARBA00022884"/>
    </source>
</evidence>
<evidence type="ECO:0000313" key="9">
    <source>
        <dbReference type="Proteomes" id="UP000757435"/>
    </source>
</evidence>